<dbReference type="PANTHER" id="PTHR11042">
    <property type="entry name" value="EUKARYOTIC TRANSLATION INITIATION FACTOR 2-ALPHA KINASE EIF2-ALPHA KINASE -RELATED"/>
    <property type="match status" value="1"/>
</dbReference>
<keyword evidence="4" id="KW-0067">ATP-binding</keyword>
<reference evidence="9" key="1">
    <citation type="submission" date="2025-08" db="UniProtKB">
        <authorList>
            <consortium name="RefSeq"/>
        </authorList>
    </citation>
    <scope>IDENTIFICATION</scope>
</reference>
<evidence type="ECO:0000256" key="5">
    <source>
        <dbReference type="ARBA" id="ARBA00037982"/>
    </source>
</evidence>
<organism evidence="8 9">
    <name type="scientific">Acanthaster planci</name>
    <name type="common">Crown-of-thorns starfish</name>
    <dbReference type="NCBI Taxonomy" id="133434"/>
    <lineage>
        <taxon>Eukaryota</taxon>
        <taxon>Metazoa</taxon>
        <taxon>Echinodermata</taxon>
        <taxon>Eleutherozoa</taxon>
        <taxon>Asterozoa</taxon>
        <taxon>Asteroidea</taxon>
        <taxon>Valvatacea</taxon>
        <taxon>Valvatida</taxon>
        <taxon>Acanthasteridae</taxon>
        <taxon>Acanthaster</taxon>
    </lineage>
</organism>
<dbReference type="PANTHER" id="PTHR11042:SF187">
    <property type="entry name" value="EUKARYOTIC TRANSLATION INITIATION FACTOR 2-ALPHA KINASE 2"/>
    <property type="match status" value="1"/>
</dbReference>
<accession>A0A8B7Z5J6</accession>
<protein>
    <submittedName>
        <fullName evidence="9">Eukaryotic translation initiation factor 2-alpha kinase 1-like</fullName>
    </submittedName>
</protein>
<dbReference type="InterPro" id="IPR050339">
    <property type="entry name" value="CC_SR_Kinase"/>
</dbReference>
<dbReference type="GO" id="GO:0005524">
    <property type="term" value="F:ATP binding"/>
    <property type="evidence" value="ECO:0007669"/>
    <property type="project" value="UniProtKB-KW"/>
</dbReference>
<evidence type="ECO:0000313" key="9">
    <source>
        <dbReference type="RefSeq" id="XP_022100914.1"/>
    </source>
</evidence>
<dbReference type="InterPro" id="IPR011009">
    <property type="entry name" value="Kinase-like_dom_sf"/>
</dbReference>
<keyword evidence="2" id="KW-0547">Nucleotide-binding</keyword>
<keyword evidence="6" id="KW-0175">Coiled coil</keyword>
<evidence type="ECO:0000256" key="1">
    <source>
        <dbReference type="ARBA" id="ARBA00022679"/>
    </source>
</evidence>
<dbReference type="GO" id="GO:0005634">
    <property type="term" value="C:nucleus"/>
    <property type="evidence" value="ECO:0007669"/>
    <property type="project" value="TreeGrafter"/>
</dbReference>
<dbReference type="GO" id="GO:0005737">
    <property type="term" value="C:cytoplasm"/>
    <property type="evidence" value="ECO:0007669"/>
    <property type="project" value="TreeGrafter"/>
</dbReference>
<name>A0A8B7Z5J6_ACAPL</name>
<keyword evidence="1" id="KW-0808">Transferase</keyword>
<dbReference type="AlphaFoldDB" id="A0A8B7Z5J6"/>
<dbReference type="OrthoDB" id="1405469at2759"/>
<dbReference type="OMA" id="RRIYSAW"/>
<dbReference type="Proteomes" id="UP000694845">
    <property type="component" value="Unplaced"/>
</dbReference>
<keyword evidence="3" id="KW-0418">Kinase</keyword>
<dbReference type="PROSITE" id="PS00108">
    <property type="entry name" value="PROTEIN_KINASE_ST"/>
    <property type="match status" value="1"/>
</dbReference>
<gene>
    <name evidence="9" type="primary">LOC110984749</name>
</gene>
<evidence type="ECO:0000313" key="8">
    <source>
        <dbReference type="Proteomes" id="UP000694845"/>
    </source>
</evidence>
<evidence type="ECO:0000256" key="2">
    <source>
        <dbReference type="ARBA" id="ARBA00022741"/>
    </source>
</evidence>
<comment type="similarity">
    <text evidence="5">Belongs to the protein kinase superfamily. Ser/Thr protein kinase family. GCN2 subfamily.</text>
</comment>
<dbReference type="SMART" id="SM00220">
    <property type="entry name" value="S_TKc"/>
    <property type="match status" value="1"/>
</dbReference>
<feature type="domain" description="Protein kinase" evidence="7">
    <location>
        <begin position="1"/>
        <end position="225"/>
    </location>
</feature>
<keyword evidence="8" id="KW-1185">Reference proteome</keyword>
<dbReference type="PROSITE" id="PS50011">
    <property type="entry name" value="PROTEIN_KINASE_DOM"/>
    <property type="match status" value="1"/>
</dbReference>
<dbReference type="InterPro" id="IPR000719">
    <property type="entry name" value="Prot_kinase_dom"/>
</dbReference>
<dbReference type="RefSeq" id="XP_022100914.1">
    <property type="nucleotide sequence ID" value="XM_022245222.1"/>
</dbReference>
<sequence length="259" mass="29638">MIRPLQAFPVFTVNLYIQMQLCSHTLSDWLRDRNTKTEQVKDALELVNALDNMHIFEQMLSGIKYIHSQGLIHRDLKPKNIFLEESSDDLQVLIGDFGLAKENFVVESVSQDSDPPNGVCADTYEPVHHTVAVGTTTYASPEQLKGSKYDCKADMFSSGIILFEMFHPFSTQMERAKVIEQVRLGSIPREIHKRWPDQYKTIGELTHSKSCRRPHAADVLKGPLFLSKDEVIKDLRAKLSERDAEIKMLKQMLAKYEKT</sequence>
<dbReference type="SUPFAM" id="SSF56112">
    <property type="entry name" value="Protein kinase-like (PK-like)"/>
    <property type="match status" value="1"/>
</dbReference>
<feature type="coiled-coil region" evidence="6">
    <location>
        <begin position="232"/>
        <end position="259"/>
    </location>
</feature>
<dbReference type="GeneID" id="110984749"/>
<dbReference type="InterPro" id="IPR008271">
    <property type="entry name" value="Ser/Thr_kinase_AS"/>
</dbReference>
<dbReference type="GO" id="GO:0004694">
    <property type="term" value="F:eukaryotic translation initiation factor 2alpha kinase activity"/>
    <property type="evidence" value="ECO:0007669"/>
    <property type="project" value="TreeGrafter"/>
</dbReference>
<dbReference type="Gene3D" id="1.10.510.10">
    <property type="entry name" value="Transferase(Phosphotransferase) domain 1"/>
    <property type="match status" value="1"/>
</dbReference>
<evidence type="ECO:0000256" key="4">
    <source>
        <dbReference type="ARBA" id="ARBA00022840"/>
    </source>
</evidence>
<dbReference type="Pfam" id="PF00069">
    <property type="entry name" value="Pkinase"/>
    <property type="match status" value="1"/>
</dbReference>
<dbReference type="KEGG" id="aplc:110984749"/>
<evidence type="ECO:0000256" key="3">
    <source>
        <dbReference type="ARBA" id="ARBA00022777"/>
    </source>
</evidence>
<proteinExistence type="inferred from homology"/>
<evidence type="ECO:0000259" key="7">
    <source>
        <dbReference type="PROSITE" id="PS50011"/>
    </source>
</evidence>
<evidence type="ECO:0000256" key="6">
    <source>
        <dbReference type="SAM" id="Coils"/>
    </source>
</evidence>
<dbReference type="Gene3D" id="1.20.5.490">
    <property type="entry name" value="Single helix bin"/>
    <property type="match status" value="1"/>
</dbReference>